<evidence type="ECO:0000256" key="7">
    <source>
        <dbReference type="ARBA" id="ARBA00022771"/>
    </source>
</evidence>
<comment type="catalytic activity">
    <reaction evidence="1">
        <text>S-ubiquitinyl-[E2 ubiquitin-conjugating enzyme]-L-cysteine + [acceptor protein]-L-lysine = [E2 ubiquitin-conjugating enzyme]-L-cysteine + N(6)-ubiquitinyl-[acceptor protein]-L-lysine.</text>
        <dbReference type="EC" id="2.3.2.27"/>
    </reaction>
</comment>
<accession>A0A7I4EJZ9</accession>
<protein>
    <recommendedName>
        <fullName evidence="3">RING-type E3 ubiquitin transferase</fullName>
        <ecNumber evidence="3">2.3.2.27</ecNumber>
    </recommendedName>
</protein>
<dbReference type="GO" id="GO:0016020">
    <property type="term" value="C:membrane"/>
    <property type="evidence" value="ECO:0007669"/>
    <property type="project" value="UniProtKB-SubCell"/>
</dbReference>
<evidence type="ECO:0000256" key="4">
    <source>
        <dbReference type="ARBA" id="ARBA00022679"/>
    </source>
</evidence>
<keyword evidence="4" id="KW-0808">Transferase</keyword>
<reference evidence="16 17" key="2">
    <citation type="journal article" date="2018" name="Plant J.">
        <title>The Physcomitrella patens chromosome-scale assembly reveals moss genome structure and evolution.</title>
        <authorList>
            <person name="Lang D."/>
            <person name="Ullrich K.K."/>
            <person name="Murat F."/>
            <person name="Fuchs J."/>
            <person name="Jenkins J."/>
            <person name="Haas F.B."/>
            <person name="Piednoel M."/>
            <person name="Gundlach H."/>
            <person name="Van Bel M."/>
            <person name="Meyberg R."/>
            <person name="Vives C."/>
            <person name="Morata J."/>
            <person name="Symeonidi A."/>
            <person name="Hiss M."/>
            <person name="Muchero W."/>
            <person name="Kamisugi Y."/>
            <person name="Saleh O."/>
            <person name="Blanc G."/>
            <person name="Decker E.L."/>
            <person name="van Gessel N."/>
            <person name="Grimwood J."/>
            <person name="Hayes R.D."/>
            <person name="Graham S.W."/>
            <person name="Gunter L.E."/>
            <person name="McDaniel S.F."/>
            <person name="Hoernstein S.N.W."/>
            <person name="Larsson A."/>
            <person name="Li F.W."/>
            <person name="Perroud P.F."/>
            <person name="Phillips J."/>
            <person name="Ranjan P."/>
            <person name="Rokshar D.S."/>
            <person name="Rothfels C.J."/>
            <person name="Schneider L."/>
            <person name="Shu S."/>
            <person name="Stevenson D.W."/>
            <person name="Thummler F."/>
            <person name="Tillich M."/>
            <person name="Villarreal Aguilar J.C."/>
            <person name="Widiez T."/>
            <person name="Wong G.K."/>
            <person name="Wymore A."/>
            <person name="Zhang Y."/>
            <person name="Zimmer A.D."/>
            <person name="Quatrano R.S."/>
            <person name="Mayer K.F.X."/>
            <person name="Goodstein D."/>
            <person name="Casacuberta J.M."/>
            <person name="Vandepoele K."/>
            <person name="Reski R."/>
            <person name="Cuming A.C."/>
            <person name="Tuskan G.A."/>
            <person name="Maumus F."/>
            <person name="Salse J."/>
            <person name="Schmutz J."/>
            <person name="Rensing S.A."/>
        </authorList>
    </citation>
    <scope>NUCLEOTIDE SEQUENCE [LARGE SCALE GENOMIC DNA]</scope>
    <source>
        <strain evidence="16 17">cv. Gransden 2004</strain>
    </source>
</reference>
<evidence type="ECO:0000256" key="12">
    <source>
        <dbReference type="PROSITE-ProRule" id="PRU00175"/>
    </source>
</evidence>
<evidence type="ECO:0000256" key="2">
    <source>
        <dbReference type="ARBA" id="ARBA00004141"/>
    </source>
</evidence>
<reference evidence="16" key="3">
    <citation type="submission" date="2020-12" db="UniProtKB">
        <authorList>
            <consortium name="EnsemblPlants"/>
        </authorList>
    </citation>
    <scope>IDENTIFICATION</scope>
</reference>
<gene>
    <name evidence="16" type="primary">LOC112286637</name>
</gene>
<keyword evidence="6" id="KW-0479">Metal-binding</keyword>
<evidence type="ECO:0000256" key="5">
    <source>
        <dbReference type="ARBA" id="ARBA00022692"/>
    </source>
</evidence>
<dbReference type="Gene3D" id="3.30.40.10">
    <property type="entry name" value="Zinc/RING finger domain, C3HC4 (zinc finger)"/>
    <property type="match status" value="1"/>
</dbReference>
<evidence type="ECO:0000256" key="14">
    <source>
        <dbReference type="SAM" id="Phobius"/>
    </source>
</evidence>
<feature type="transmembrane region" description="Helical" evidence="14">
    <location>
        <begin position="63"/>
        <end position="83"/>
    </location>
</feature>
<evidence type="ECO:0000256" key="1">
    <source>
        <dbReference type="ARBA" id="ARBA00000900"/>
    </source>
</evidence>
<evidence type="ECO:0000259" key="15">
    <source>
        <dbReference type="PROSITE" id="PS50089"/>
    </source>
</evidence>
<dbReference type="EnsemblPlants" id="Pp3c9_2330V3.14">
    <property type="protein sequence ID" value="Pp3c9_2330V3.14"/>
    <property type="gene ID" value="Pp3c9_2330"/>
</dbReference>
<dbReference type="PROSITE" id="PS50089">
    <property type="entry name" value="ZF_RING_2"/>
    <property type="match status" value="1"/>
</dbReference>
<feature type="transmembrane region" description="Helical" evidence="14">
    <location>
        <begin position="38"/>
        <end position="56"/>
    </location>
</feature>
<keyword evidence="7 12" id="KW-0863">Zinc-finger</keyword>
<dbReference type="SUPFAM" id="SSF57850">
    <property type="entry name" value="RING/U-box"/>
    <property type="match status" value="1"/>
</dbReference>
<dbReference type="EnsemblPlants" id="Pp3c9_2330V3.13">
    <property type="protein sequence ID" value="Pp3c9_2330V3.13"/>
    <property type="gene ID" value="Pp3c9_2330"/>
</dbReference>
<evidence type="ECO:0000256" key="9">
    <source>
        <dbReference type="ARBA" id="ARBA00022833"/>
    </source>
</evidence>
<organism evidence="16 17">
    <name type="scientific">Physcomitrium patens</name>
    <name type="common">Spreading-leaved earth moss</name>
    <name type="synonym">Physcomitrella patens</name>
    <dbReference type="NCBI Taxonomy" id="3218"/>
    <lineage>
        <taxon>Eukaryota</taxon>
        <taxon>Viridiplantae</taxon>
        <taxon>Streptophyta</taxon>
        <taxon>Embryophyta</taxon>
        <taxon>Bryophyta</taxon>
        <taxon>Bryophytina</taxon>
        <taxon>Bryopsida</taxon>
        <taxon>Funariidae</taxon>
        <taxon>Funariales</taxon>
        <taxon>Funariaceae</taxon>
        <taxon>Physcomitrium</taxon>
    </lineage>
</organism>
<dbReference type="GO" id="GO:0006511">
    <property type="term" value="P:ubiquitin-dependent protein catabolic process"/>
    <property type="evidence" value="ECO:0000318"/>
    <property type="project" value="GO_Central"/>
</dbReference>
<dbReference type="GO" id="GO:0016567">
    <property type="term" value="P:protein ubiquitination"/>
    <property type="evidence" value="ECO:0000318"/>
    <property type="project" value="GO_Central"/>
</dbReference>
<evidence type="ECO:0000256" key="8">
    <source>
        <dbReference type="ARBA" id="ARBA00022786"/>
    </source>
</evidence>
<comment type="subcellular location">
    <subcellularLocation>
        <location evidence="2">Membrane</location>
        <topology evidence="2">Multi-pass membrane protein</topology>
    </subcellularLocation>
</comment>
<keyword evidence="9" id="KW-0862">Zinc</keyword>
<reference evidence="16 17" key="1">
    <citation type="journal article" date="2008" name="Science">
        <title>The Physcomitrella genome reveals evolutionary insights into the conquest of land by plants.</title>
        <authorList>
            <person name="Rensing S."/>
            <person name="Lang D."/>
            <person name="Zimmer A."/>
            <person name="Terry A."/>
            <person name="Salamov A."/>
            <person name="Shapiro H."/>
            <person name="Nishiyama T."/>
            <person name="Perroud P.-F."/>
            <person name="Lindquist E."/>
            <person name="Kamisugi Y."/>
            <person name="Tanahashi T."/>
            <person name="Sakakibara K."/>
            <person name="Fujita T."/>
            <person name="Oishi K."/>
            <person name="Shin-I T."/>
            <person name="Kuroki Y."/>
            <person name="Toyoda A."/>
            <person name="Suzuki Y."/>
            <person name="Hashimoto A."/>
            <person name="Yamaguchi K."/>
            <person name="Sugano A."/>
            <person name="Kohara Y."/>
            <person name="Fujiyama A."/>
            <person name="Anterola A."/>
            <person name="Aoki S."/>
            <person name="Ashton N."/>
            <person name="Barbazuk W.B."/>
            <person name="Barker E."/>
            <person name="Bennetzen J."/>
            <person name="Bezanilla M."/>
            <person name="Blankenship R."/>
            <person name="Cho S.H."/>
            <person name="Dutcher S."/>
            <person name="Estelle M."/>
            <person name="Fawcett J.A."/>
            <person name="Gundlach H."/>
            <person name="Hanada K."/>
            <person name="Heyl A."/>
            <person name="Hicks K.A."/>
            <person name="Hugh J."/>
            <person name="Lohr M."/>
            <person name="Mayer K."/>
            <person name="Melkozernov A."/>
            <person name="Murata T."/>
            <person name="Nelson D."/>
            <person name="Pils B."/>
            <person name="Prigge M."/>
            <person name="Reiss B."/>
            <person name="Renner T."/>
            <person name="Rombauts S."/>
            <person name="Rushton P."/>
            <person name="Sanderfoot A."/>
            <person name="Schween G."/>
            <person name="Shiu S.-H."/>
            <person name="Stueber K."/>
            <person name="Theodoulou F.L."/>
            <person name="Tu H."/>
            <person name="Van de Peer Y."/>
            <person name="Verrier P.J."/>
            <person name="Waters E."/>
            <person name="Wood A."/>
            <person name="Yang L."/>
            <person name="Cove D."/>
            <person name="Cuming A."/>
            <person name="Hasebe M."/>
            <person name="Lucas S."/>
            <person name="Mishler D.B."/>
            <person name="Reski R."/>
            <person name="Grigoriev I."/>
            <person name="Quatrano R.S."/>
            <person name="Boore J.L."/>
        </authorList>
    </citation>
    <scope>NUCLEOTIDE SEQUENCE [LARGE SCALE GENOMIC DNA]</scope>
    <source>
        <strain evidence="16 17">cv. Gransden 2004</strain>
    </source>
</reference>
<dbReference type="GO" id="GO:0061630">
    <property type="term" value="F:ubiquitin protein ligase activity"/>
    <property type="evidence" value="ECO:0000318"/>
    <property type="project" value="GO_Central"/>
</dbReference>
<evidence type="ECO:0000313" key="16">
    <source>
        <dbReference type="EnsemblPlants" id="Pp3c9_2330V3.13"/>
    </source>
</evidence>
<evidence type="ECO:0000256" key="3">
    <source>
        <dbReference type="ARBA" id="ARBA00012483"/>
    </source>
</evidence>
<keyword evidence="5 14" id="KW-0812">Transmembrane</keyword>
<dbReference type="SMART" id="SM00184">
    <property type="entry name" value="RING"/>
    <property type="match status" value="1"/>
</dbReference>
<sequence length="307" mass="33683">MSFVFRGARPDLEGGLAGLMPDRRYVSGHGFHGTVRHVNTNSMAFLISVALLYMILSSEQMSLNLMIWVGMGVLFLASSLRMYSICHQLQAQAQAAAAAATAGGFLSHAELRLRMHPTLSFAIRTQLHGFRLQLALLDRELDDLGDSHFWSWSQHSRCGLVDYDALRALDGVNSPGVPAMSDTDISRLPVRVYKRSSQIPAADQSQLSSEGEELSSEEVKVDVVDETPDKIVQGEQKTLEELTCSVCLEQVVEGEIIRTLPCVHQFHAACIDLWLRQQATCPVCKFRLGGPETSMASSAATTTAFIV</sequence>
<keyword evidence="11 14" id="KW-0472">Membrane</keyword>
<dbReference type="GO" id="GO:0008270">
    <property type="term" value="F:zinc ion binding"/>
    <property type="evidence" value="ECO:0007669"/>
    <property type="project" value="UniProtKB-KW"/>
</dbReference>
<keyword evidence="8" id="KW-0833">Ubl conjugation pathway</keyword>
<dbReference type="Gramene" id="Pp3c9_2330V3.13">
    <property type="protein sequence ID" value="Pp3c9_2330V3.13"/>
    <property type="gene ID" value="Pp3c9_2330"/>
</dbReference>
<evidence type="ECO:0000256" key="10">
    <source>
        <dbReference type="ARBA" id="ARBA00022989"/>
    </source>
</evidence>
<dbReference type="FunCoup" id="A0A7I4EJZ9">
    <property type="interactions" value="1117"/>
</dbReference>
<dbReference type="Pfam" id="PF13639">
    <property type="entry name" value="zf-RING_2"/>
    <property type="match status" value="1"/>
</dbReference>
<feature type="domain" description="RING-type" evidence="15">
    <location>
        <begin position="244"/>
        <end position="285"/>
    </location>
</feature>
<dbReference type="InterPro" id="IPR013083">
    <property type="entry name" value="Znf_RING/FYVE/PHD"/>
</dbReference>
<dbReference type="Gramene" id="Pp3c9_2330V3.14">
    <property type="protein sequence ID" value="Pp3c9_2330V3.14"/>
    <property type="gene ID" value="Pp3c9_2330"/>
</dbReference>
<evidence type="ECO:0000313" key="17">
    <source>
        <dbReference type="Proteomes" id="UP000006727"/>
    </source>
</evidence>
<dbReference type="EC" id="2.3.2.27" evidence="3"/>
<evidence type="ECO:0000256" key="13">
    <source>
        <dbReference type="SAM" id="MobiDB-lite"/>
    </source>
</evidence>
<feature type="region of interest" description="Disordered" evidence="13">
    <location>
        <begin position="201"/>
        <end position="220"/>
    </location>
</feature>
<evidence type="ECO:0000256" key="11">
    <source>
        <dbReference type="ARBA" id="ARBA00023136"/>
    </source>
</evidence>
<keyword evidence="10 14" id="KW-1133">Transmembrane helix</keyword>
<proteinExistence type="predicted"/>
<name>A0A7I4EJZ9_PHYPA</name>
<dbReference type="AlphaFoldDB" id="A0A7I4EJZ9"/>
<evidence type="ECO:0000256" key="6">
    <source>
        <dbReference type="ARBA" id="ARBA00022723"/>
    </source>
</evidence>
<dbReference type="CDD" id="cd16454">
    <property type="entry name" value="RING-H2_PA-TM-RING"/>
    <property type="match status" value="1"/>
</dbReference>
<dbReference type="InterPro" id="IPR001841">
    <property type="entry name" value="Znf_RING"/>
</dbReference>
<dbReference type="Proteomes" id="UP000006727">
    <property type="component" value="Chromosome 9"/>
</dbReference>
<keyword evidence="17" id="KW-1185">Reference proteome</keyword>
<dbReference type="EMBL" id="ABEU02000009">
    <property type="status" value="NOT_ANNOTATED_CDS"/>
    <property type="molecule type" value="Genomic_DNA"/>
</dbReference>
<dbReference type="PANTHER" id="PTHR45977">
    <property type="entry name" value="TARGET OF ERK KINASE MPK-1"/>
    <property type="match status" value="1"/>
</dbReference>
<dbReference type="PANTHER" id="PTHR45977:SF4">
    <property type="entry name" value="RING-TYPE DOMAIN-CONTAINING PROTEIN"/>
    <property type="match status" value="1"/>
</dbReference>